<feature type="transmembrane region" description="Helical" evidence="8">
    <location>
        <begin position="113"/>
        <end position="137"/>
    </location>
</feature>
<comment type="subcellular location">
    <subcellularLocation>
        <location evidence="1">Membrane</location>
        <topology evidence="1">Multi-pass membrane protein</topology>
    </subcellularLocation>
</comment>
<dbReference type="InterPro" id="IPR000725">
    <property type="entry name" value="Olfact_rcpt"/>
</dbReference>
<dbReference type="Pfam" id="PF13853">
    <property type="entry name" value="7tm_4"/>
    <property type="match status" value="1"/>
</dbReference>
<evidence type="ECO:0000313" key="11">
    <source>
        <dbReference type="Proteomes" id="UP000551758"/>
    </source>
</evidence>
<evidence type="ECO:0000256" key="7">
    <source>
        <dbReference type="ARBA" id="ARBA00023224"/>
    </source>
</evidence>
<feature type="domain" description="G-protein coupled receptors family 1 profile" evidence="9">
    <location>
        <begin position="52"/>
        <end position="140"/>
    </location>
</feature>
<dbReference type="SUPFAM" id="SSF81321">
    <property type="entry name" value="Family A G protein-coupled receptor-like"/>
    <property type="match status" value="1"/>
</dbReference>
<keyword evidence="5 8" id="KW-1133">Transmembrane helix</keyword>
<feature type="transmembrane region" description="Helical" evidence="8">
    <location>
        <begin position="71"/>
        <end position="93"/>
    </location>
</feature>
<evidence type="ECO:0000256" key="8">
    <source>
        <dbReference type="SAM" id="Phobius"/>
    </source>
</evidence>
<organism evidence="10 11">
    <name type="scientific">Diceros bicornis minor</name>
    <name type="common">South-central black rhinoceros</name>
    <dbReference type="NCBI Taxonomy" id="77932"/>
    <lineage>
        <taxon>Eukaryota</taxon>
        <taxon>Metazoa</taxon>
        <taxon>Chordata</taxon>
        <taxon>Craniata</taxon>
        <taxon>Vertebrata</taxon>
        <taxon>Euteleostomi</taxon>
        <taxon>Mammalia</taxon>
        <taxon>Eutheria</taxon>
        <taxon>Laurasiatheria</taxon>
        <taxon>Perissodactyla</taxon>
        <taxon>Rhinocerotidae</taxon>
        <taxon>Diceros</taxon>
    </lineage>
</organism>
<sequence>MKVPYHNPGLAASNYSNVNYDMFILIGIPGLKELHMWISISLCLMYLVAVPGNVILICVVAVEHSLHEPMYLFLSMMAFWDLILSTSTLPKALSIFWFDEVDVSFGGCVTQLFFMRFAFVVESGTTYVGVPPALLIFQAV</sequence>
<keyword evidence="4" id="KW-0552">Olfaction</keyword>
<evidence type="ECO:0000256" key="2">
    <source>
        <dbReference type="ARBA" id="ARBA00022606"/>
    </source>
</evidence>
<evidence type="ECO:0000256" key="5">
    <source>
        <dbReference type="ARBA" id="ARBA00022989"/>
    </source>
</evidence>
<dbReference type="Proteomes" id="UP000551758">
    <property type="component" value="Unassembled WGS sequence"/>
</dbReference>
<comment type="caution">
    <text evidence="10">The sequence shown here is derived from an EMBL/GenBank/DDBJ whole genome shotgun (WGS) entry which is preliminary data.</text>
</comment>
<keyword evidence="6 8" id="KW-0472">Membrane</keyword>
<reference evidence="10 11" key="1">
    <citation type="journal article" date="2020" name="Mol. Biol. Evol.">
        <title>Interspecific Gene Flow and the Evolution of Specialization in Black and White Rhinoceros.</title>
        <authorList>
            <person name="Moodley Y."/>
            <person name="Westbury M.V."/>
            <person name="Russo I.M."/>
            <person name="Gopalakrishnan S."/>
            <person name="Rakotoarivelo A."/>
            <person name="Olsen R.A."/>
            <person name="Prost S."/>
            <person name="Tunstall T."/>
            <person name="Ryder O.A."/>
            <person name="Dalen L."/>
            <person name="Bruford M.W."/>
        </authorList>
    </citation>
    <scope>NUCLEOTIDE SEQUENCE [LARGE SCALE GENOMIC DNA]</scope>
    <source>
        <strain evidence="10">SBR-YM</strain>
        <tissue evidence="10">Skin</tissue>
    </source>
</reference>
<keyword evidence="11" id="KW-1185">Reference proteome</keyword>
<evidence type="ECO:0000256" key="3">
    <source>
        <dbReference type="ARBA" id="ARBA00022692"/>
    </source>
</evidence>
<dbReference type="AlphaFoldDB" id="A0A7J7ETB0"/>
<evidence type="ECO:0000313" key="10">
    <source>
        <dbReference type="EMBL" id="KAF5918696.1"/>
    </source>
</evidence>
<dbReference type="InterPro" id="IPR050402">
    <property type="entry name" value="OR51/52/56-like"/>
</dbReference>
<proteinExistence type="predicted"/>
<dbReference type="GO" id="GO:0005886">
    <property type="term" value="C:plasma membrane"/>
    <property type="evidence" value="ECO:0007669"/>
    <property type="project" value="TreeGrafter"/>
</dbReference>
<evidence type="ECO:0000259" key="9">
    <source>
        <dbReference type="PROSITE" id="PS50262"/>
    </source>
</evidence>
<dbReference type="GO" id="GO:0004984">
    <property type="term" value="F:olfactory receptor activity"/>
    <property type="evidence" value="ECO:0007669"/>
    <property type="project" value="InterPro"/>
</dbReference>
<evidence type="ECO:0000256" key="4">
    <source>
        <dbReference type="ARBA" id="ARBA00022725"/>
    </source>
</evidence>
<keyword evidence="7" id="KW-0807">Transducer</keyword>
<accession>A0A7J7ETB0</accession>
<evidence type="ECO:0000256" key="6">
    <source>
        <dbReference type="ARBA" id="ARBA00023136"/>
    </source>
</evidence>
<dbReference type="GO" id="GO:0007186">
    <property type="term" value="P:G protein-coupled receptor signaling pathway"/>
    <property type="evidence" value="ECO:0007669"/>
    <property type="project" value="InterPro"/>
</dbReference>
<dbReference type="PROSITE" id="PS50262">
    <property type="entry name" value="G_PROTEIN_RECEP_F1_2"/>
    <property type="match status" value="1"/>
</dbReference>
<gene>
    <name evidence="10" type="ORF">HPG69_005732</name>
</gene>
<keyword evidence="3 8" id="KW-0812">Transmembrane</keyword>
<dbReference type="PANTHER" id="PTHR26450">
    <property type="entry name" value="OLFACTORY RECEPTOR 56B1-RELATED"/>
    <property type="match status" value="1"/>
</dbReference>
<name>A0A7J7ETB0_DICBM</name>
<dbReference type="Gene3D" id="1.20.1070.10">
    <property type="entry name" value="Rhodopsin 7-helix transmembrane proteins"/>
    <property type="match status" value="1"/>
</dbReference>
<keyword evidence="2" id="KW-0716">Sensory transduction</keyword>
<evidence type="ECO:0000256" key="1">
    <source>
        <dbReference type="ARBA" id="ARBA00004141"/>
    </source>
</evidence>
<dbReference type="InterPro" id="IPR017452">
    <property type="entry name" value="GPCR_Rhodpsn_7TM"/>
</dbReference>
<protein>
    <recommendedName>
        <fullName evidence="9">G-protein coupled receptors family 1 profile domain-containing protein</fullName>
    </recommendedName>
</protein>
<feature type="transmembrane region" description="Helical" evidence="8">
    <location>
        <begin position="37"/>
        <end position="62"/>
    </location>
</feature>
<dbReference type="PANTHER" id="PTHR26450:SF32">
    <property type="entry name" value="OLFACTORY RECEPTOR 52B6"/>
    <property type="match status" value="1"/>
</dbReference>
<dbReference type="EMBL" id="JACDTQ010002427">
    <property type="protein sequence ID" value="KAF5918696.1"/>
    <property type="molecule type" value="Genomic_DNA"/>
</dbReference>